<dbReference type="SMART" id="SM00054">
    <property type="entry name" value="EFh"/>
    <property type="match status" value="4"/>
</dbReference>
<dbReference type="InterPro" id="IPR018247">
    <property type="entry name" value="EF_Hand_1_Ca_BS"/>
</dbReference>
<dbReference type="PROSITE" id="PS50222">
    <property type="entry name" value="EF_HAND_2"/>
    <property type="match status" value="3"/>
</dbReference>
<feature type="domain" description="EF-hand" evidence="13">
    <location>
        <begin position="121"/>
        <end position="156"/>
    </location>
</feature>
<keyword evidence="4" id="KW-0677">Repeat</keyword>
<feature type="domain" description="EF-hand" evidence="13">
    <location>
        <begin position="254"/>
        <end position="280"/>
    </location>
</feature>
<sequence length="333" mass="38827">MYSRQFAPLFICIVICVWVEKSQSDEFENLDVLMNEHLRPDDPQIPTSGSVHFNAFGQHDFDLDHEVVLGSFEQTQYFKQLEPEEAKMRLGQLFEKMDTNQNGNLDKSELIDWIVQSFTNLDLESAKIKLKDYDSDQDGTLTWEEYTNRVYGYSSTELEQLAKDSSNETQAFLQSIEEEKIKFKSADVDQNGHLNATEFTAFEHPHNYPHMAPYEIIHTLRDFDADDDGFISQQEYLADDKMHREAFKIELENFKRYDTNGDGRLDQEEMKHWVTPGFQRTATEEAEHLFSETDANGDKELSKEEVLAQHELWVGSQATDYGRHLEHSIRDEL</sequence>
<evidence type="ECO:0000256" key="10">
    <source>
        <dbReference type="ARBA" id="ARBA00063143"/>
    </source>
</evidence>
<gene>
    <name evidence="14" type="ORF">CRM22_002236</name>
</gene>
<keyword evidence="3 12" id="KW-0732">Signal</keyword>
<proteinExistence type="predicted"/>
<dbReference type="Proteomes" id="UP000308267">
    <property type="component" value="Unassembled WGS sequence"/>
</dbReference>
<keyword evidence="15" id="KW-1185">Reference proteome</keyword>
<dbReference type="AlphaFoldDB" id="A0A4S2M724"/>
<feature type="domain" description="EF-hand" evidence="13">
    <location>
        <begin position="85"/>
        <end position="120"/>
    </location>
</feature>
<feature type="signal peptide" evidence="12">
    <location>
        <begin position="1"/>
        <end position="24"/>
    </location>
</feature>
<evidence type="ECO:0000259" key="13">
    <source>
        <dbReference type="PROSITE" id="PS50222"/>
    </source>
</evidence>
<feature type="chain" id="PRO_5021021191" description="Reticulocalbin-3" evidence="12">
    <location>
        <begin position="25"/>
        <end position="333"/>
    </location>
</feature>
<comment type="function">
    <text evidence="9">Probable molecular chaperone assisting protein biosynthesis and transport in the endoplasmic reticulum. Required for the proper biosynthesis and transport of pulmonary surfactant-associated protein A/SP-A, pulmonary surfactant-associated protein D/SP-D and the lipid transporter ABCA3. By regulating both the proper expression and the degradation through the endoplasmic reticulum-associated protein degradation pathway of these proteins plays a crucial role in pulmonary surfactant homeostasis. Has an anti-fibrotic activity by negatively regulating the secretion of type I and type III collagens. This calcium-binding protein also transiently associates with immature PCSK6 and regulates its secretion.</text>
</comment>
<keyword evidence="6" id="KW-0106">Calcium</keyword>
<evidence type="ECO:0000256" key="9">
    <source>
        <dbReference type="ARBA" id="ARBA00056975"/>
    </source>
</evidence>
<organism evidence="14 15">
    <name type="scientific">Opisthorchis felineus</name>
    <dbReference type="NCBI Taxonomy" id="147828"/>
    <lineage>
        <taxon>Eukaryota</taxon>
        <taxon>Metazoa</taxon>
        <taxon>Spiralia</taxon>
        <taxon>Lophotrochozoa</taxon>
        <taxon>Platyhelminthes</taxon>
        <taxon>Trematoda</taxon>
        <taxon>Digenea</taxon>
        <taxon>Opisthorchiida</taxon>
        <taxon>Opisthorchiata</taxon>
        <taxon>Opisthorchiidae</taxon>
        <taxon>Opisthorchis</taxon>
    </lineage>
</organism>
<keyword evidence="7" id="KW-0325">Glycoprotein</keyword>
<evidence type="ECO:0000256" key="8">
    <source>
        <dbReference type="ARBA" id="ARBA00023186"/>
    </source>
</evidence>
<dbReference type="InterPro" id="IPR002048">
    <property type="entry name" value="EF_hand_dom"/>
</dbReference>
<dbReference type="PANTHER" id="PTHR10827:SF95">
    <property type="entry name" value="LD34388P"/>
    <property type="match status" value="1"/>
</dbReference>
<evidence type="ECO:0000256" key="11">
    <source>
        <dbReference type="ARBA" id="ARBA00072696"/>
    </source>
</evidence>
<keyword evidence="8" id="KW-0143">Chaperone</keyword>
<comment type="subunit">
    <text evidence="10">Interacts with PCSK6 (immature form including the propeptide); probably involved in the maturation and the secretion of PCSK6.</text>
</comment>
<dbReference type="SUPFAM" id="SSF47473">
    <property type="entry name" value="EF-hand"/>
    <property type="match status" value="2"/>
</dbReference>
<dbReference type="GO" id="GO:0015031">
    <property type="term" value="P:protein transport"/>
    <property type="evidence" value="ECO:0007669"/>
    <property type="project" value="UniProtKB-ARBA"/>
</dbReference>
<dbReference type="STRING" id="147828.A0A4S2M724"/>
<evidence type="ECO:0000313" key="15">
    <source>
        <dbReference type="Proteomes" id="UP000308267"/>
    </source>
</evidence>
<dbReference type="FunFam" id="1.10.238.10:FF:000104">
    <property type="entry name" value="calumenin isoform X1"/>
    <property type="match status" value="1"/>
</dbReference>
<dbReference type="GO" id="GO:0005788">
    <property type="term" value="C:endoplasmic reticulum lumen"/>
    <property type="evidence" value="ECO:0007669"/>
    <property type="project" value="UniProtKB-SubCell"/>
</dbReference>
<evidence type="ECO:0000256" key="7">
    <source>
        <dbReference type="ARBA" id="ARBA00023180"/>
    </source>
</evidence>
<name>A0A4S2M724_OPIFE</name>
<keyword evidence="2" id="KW-0479">Metal-binding</keyword>
<protein>
    <recommendedName>
        <fullName evidence="11">Reticulocalbin-3</fullName>
    </recommendedName>
</protein>
<dbReference type="Pfam" id="PF13499">
    <property type="entry name" value="EF-hand_7"/>
    <property type="match status" value="3"/>
</dbReference>
<dbReference type="OrthoDB" id="6223661at2759"/>
<accession>A0A4S2M724</accession>
<evidence type="ECO:0000256" key="5">
    <source>
        <dbReference type="ARBA" id="ARBA00022824"/>
    </source>
</evidence>
<dbReference type="PROSITE" id="PS00018">
    <property type="entry name" value="EF_HAND_1"/>
    <property type="match status" value="6"/>
</dbReference>
<dbReference type="Gene3D" id="1.10.238.10">
    <property type="entry name" value="EF-hand"/>
    <property type="match status" value="3"/>
</dbReference>
<dbReference type="InterPro" id="IPR011992">
    <property type="entry name" value="EF-hand-dom_pair"/>
</dbReference>
<comment type="caution">
    <text evidence="14">The sequence shown here is derived from an EMBL/GenBank/DDBJ whole genome shotgun (WGS) entry which is preliminary data.</text>
</comment>
<evidence type="ECO:0000256" key="2">
    <source>
        <dbReference type="ARBA" id="ARBA00022723"/>
    </source>
</evidence>
<comment type="subcellular location">
    <subcellularLocation>
        <location evidence="1">Endoplasmic reticulum lumen</location>
    </subcellularLocation>
</comment>
<evidence type="ECO:0000313" key="14">
    <source>
        <dbReference type="EMBL" id="TGZ72193.1"/>
    </source>
</evidence>
<keyword evidence="5" id="KW-0256">Endoplasmic reticulum</keyword>
<evidence type="ECO:0000256" key="4">
    <source>
        <dbReference type="ARBA" id="ARBA00022737"/>
    </source>
</evidence>
<reference evidence="14 15" key="1">
    <citation type="journal article" date="2019" name="BMC Genomics">
        <title>New insights from Opisthorchis felineus genome: update on genomics of the epidemiologically important liver flukes.</title>
        <authorList>
            <person name="Ershov N.I."/>
            <person name="Mordvinov V.A."/>
            <person name="Prokhortchouk E.B."/>
            <person name="Pakharukova M.Y."/>
            <person name="Gunbin K.V."/>
            <person name="Ustyantsev K."/>
            <person name="Genaev M.A."/>
            <person name="Blinov A.G."/>
            <person name="Mazur A."/>
            <person name="Boulygina E."/>
            <person name="Tsygankova S."/>
            <person name="Khrameeva E."/>
            <person name="Chekanov N."/>
            <person name="Fan G."/>
            <person name="Xiao A."/>
            <person name="Zhang H."/>
            <person name="Xu X."/>
            <person name="Yang H."/>
            <person name="Solovyev V."/>
            <person name="Lee S.M."/>
            <person name="Liu X."/>
            <person name="Afonnikov D.A."/>
            <person name="Skryabin K.G."/>
        </authorList>
    </citation>
    <scope>NUCLEOTIDE SEQUENCE [LARGE SCALE GENOMIC DNA]</scope>
    <source>
        <strain evidence="14">AK-0245</strain>
        <tissue evidence="14">Whole organism</tissue>
    </source>
</reference>
<dbReference type="CDD" id="cd16227">
    <property type="entry name" value="EFh_CREC_RCN2_like"/>
    <property type="match status" value="1"/>
</dbReference>
<evidence type="ECO:0000256" key="3">
    <source>
        <dbReference type="ARBA" id="ARBA00022729"/>
    </source>
</evidence>
<dbReference type="EMBL" id="SJOL01003976">
    <property type="protein sequence ID" value="TGZ72193.1"/>
    <property type="molecule type" value="Genomic_DNA"/>
</dbReference>
<dbReference type="GO" id="GO:0005509">
    <property type="term" value="F:calcium ion binding"/>
    <property type="evidence" value="ECO:0007669"/>
    <property type="project" value="InterPro"/>
</dbReference>
<dbReference type="PANTHER" id="PTHR10827">
    <property type="entry name" value="RETICULOCALBIN"/>
    <property type="match status" value="1"/>
</dbReference>
<evidence type="ECO:0000256" key="1">
    <source>
        <dbReference type="ARBA" id="ARBA00004319"/>
    </source>
</evidence>
<evidence type="ECO:0000256" key="12">
    <source>
        <dbReference type="SAM" id="SignalP"/>
    </source>
</evidence>
<evidence type="ECO:0000256" key="6">
    <source>
        <dbReference type="ARBA" id="ARBA00022837"/>
    </source>
</evidence>